<feature type="transmembrane region" description="Helical" evidence="1">
    <location>
        <begin position="88"/>
        <end position="108"/>
    </location>
</feature>
<gene>
    <name evidence="2" type="ORF">QE109_14315</name>
</gene>
<keyword evidence="3" id="KW-1185">Reference proteome</keyword>
<feature type="transmembrane region" description="Helical" evidence="1">
    <location>
        <begin position="149"/>
        <end position="167"/>
    </location>
</feature>
<reference evidence="2 3" key="1">
    <citation type="submission" date="2023-04" db="EMBL/GenBank/DDBJ databases">
        <title>Fusibacter bizertensis strain WBS, isolated from littoral bottom sediments of the Arctic seas - biochemical and genomic analysis.</title>
        <authorList>
            <person name="Brioukhanov A.L."/>
        </authorList>
    </citation>
    <scope>NUCLEOTIDE SEQUENCE [LARGE SCALE GENOMIC DNA]</scope>
    <source>
        <strain evidence="2 3">WBS</strain>
    </source>
</reference>
<keyword evidence="1" id="KW-0472">Membrane</keyword>
<dbReference type="EMBL" id="JARYZI010000011">
    <property type="protein sequence ID" value="MDH8679328.1"/>
    <property type="molecule type" value="Genomic_DNA"/>
</dbReference>
<dbReference type="Proteomes" id="UP001158045">
    <property type="component" value="Unassembled WGS sequence"/>
</dbReference>
<keyword evidence="1" id="KW-1133">Transmembrane helix</keyword>
<evidence type="ECO:0000313" key="2">
    <source>
        <dbReference type="EMBL" id="MDH8679328.1"/>
    </source>
</evidence>
<evidence type="ECO:0008006" key="4">
    <source>
        <dbReference type="Google" id="ProtNLM"/>
    </source>
</evidence>
<feature type="transmembrane region" description="Helical" evidence="1">
    <location>
        <begin position="12"/>
        <end position="45"/>
    </location>
</feature>
<sequence>MTTSKINWTNLLFIGTILFFALSFVNIAFAFLGIICVITPFYMVVKTGKKLWCTTYCPRANLFTRLFKKISFDLKPPKWLYSKDTKRLVLNFFCINLVFIVLSTYMVAKNNIPPMNFVRFLIVFQIPFELPQLIPIEIPVILSHISYRIFSIMFTSTVVGMILGVLYRPRSWCAVCPVQTLTTIVKEQSQI</sequence>
<protein>
    <recommendedName>
        <fullName evidence="4">4Fe-4S binding protein</fullName>
    </recommendedName>
</protein>
<name>A0ABT6NFX2_9FIRM</name>
<proteinExistence type="predicted"/>
<comment type="caution">
    <text evidence="2">The sequence shown here is derived from an EMBL/GenBank/DDBJ whole genome shotgun (WGS) entry which is preliminary data.</text>
</comment>
<evidence type="ECO:0000313" key="3">
    <source>
        <dbReference type="Proteomes" id="UP001158045"/>
    </source>
</evidence>
<accession>A0ABT6NFX2</accession>
<keyword evidence="1" id="KW-0812">Transmembrane</keyword>
<evidence type="ECO:0000256" key="1">
    <source>
        <dbReference type="SAM" id="Phobius"/>
    </source>
</evidence>
<organism evidence="2 3">
    <name type="scientific">Fusibacter bizertensis</name>
    <dbReference type="NCBI Taxonomy" id="1488331"/>
    <lineage>
        <taxon>Bacteria</taxon>
        <taxon>Bacillati</taxon>
        <taxon>Bacillota</taxon>
        <taxon>Clostridia</taxon>
        <taxon>Eubacteriales</taxon>
        <taxon>Eubacteriales Family XII. Incertae Sedis</taxon>
        <taxon>Fusibacter</taxon>
    </lineage>
</organism>
<dbReference type="RefSeq" id="WP_281095225.1">
    <property type="nucleotide sequence ID" value="NZ_JARYZI010000011.1"/>
</dbReference>